<dbReference type="PANTHER" id="PTHR36851">
    <property type="entry name" value="UNNAMED PRODUCT"/>
    <property type="match status" value="1"/>
</dbReference>
<gene>
    <name evidence="2" type="ORF">ACD_49C00085G0020</name>
</gene>
<dbReference type="EMBL" id="AMFJ01021671">
    <property type="protein sequence ID" value="EKD65805.1"/>
    <property type="molecule type" value="Genomic_DNA"/>
</dbReference>
<accession>K2ACT5</accession>
<reference evidence="2" key="1">
    <citation type="journal article" date="2012" name="Science">
        <title>Fermentation, hydrogen, and sulfur metabolism in multiple uncultivated bacterial phyla.</title>
        <authorList>
            <person name="Wrighton K.C."/>
            <person name="Thomas B.C."/>
            <person name="Sharon I."/>
            <person name="Miller C.S."/>
            <person name="Castelle C.J."/>
            <person name="VerBerkmoes N.C."/>
            <person name="Wilkins M.J."/>
            <person name="Hettich R.L."/>
            <person name="Lipton M.S."/>
            <person name="Williams K.H."/>
            <person name="Long P.E."/>
            <person name="Banfield J.F."/>
        </authorList>
    </citation>
    <scope>NUCLEOTIDE SEQUENCE [LARGE SCALE GENOMIC DNA]</scope>
</reference>
<keyword evidence="1" id="KW-0812">Transmembrane</keyword>
<sequence>MIKNNIKQFILSQKFISKLPLSFLVLIFFVPIVLLKINYRIGLYFIAFYISYWTIKVFESYFYVITSYLKLLNLNAKDYSNSDIIKKDAKNLKHIIIVPFYSEPYDVIEDNVISIINNVYPHKNNITILLAPEERWIDTIVNAEKIIKKFKNSGVEIVSIVHPSWLPGEWKVKWANITYAIKEYIKDKNLDEQMTYVSTIDTDTKVEKNFFTIVAYTYLTTEKNTNAIYQYTPVYSNNWNKWTFFARLIAMWTTFWQLSESQNPEFYRNFAVYGMSLSCLKKSDYWSKTSIVEDGLQYWRSYFAWSGVFRIVNVPAVCMMDVVEEETLIKTINSQYKQLRRWSWWCSDLEYVIPEFYKNKKIKKREKIKKITYLIFNHLFWSGWALTLFFIGYLPGVVDNLKNSIITLTIPLSVSLIFTMIFATIAFPSFISILIMRKYVNFRKRDYAINILQWLLIPTLTLTLFSLPAIESQIRYFFNKRIDFFESTKKMKRK</sequence>
<dbReference type="InterPro" id="IPR029044">
    <property type="entry name" value="Nucleotide-diphossugar_trans"/>
</dbReference>
<organism evidence="2">
    <name type="scientific">uncultured bacterium</name>
    <name type="common">gcode 4</name>
    <dbReference type="NCBI Taxonomy" id="1234023"/>
    <lineage>
        <taxon>Bacteria</taxon>
        <taxon>environmental samples</taxon>
    </lineage>
</organism>
<feature type="transmembrane region" description="Helical" evidence="1">
    <location>
        <begin position="21"/>
        <end position="37"/>
    </location>
</feature>
<evidence type="ECO:0000256" key="1">
    <source>
        <dbReference type="SAM" id="Phobius"/>
    </source>
</evidence>
<feature type="transmembrane region" description="Helical" evidence="1">
    <location>
        <begin position="43"/>
        <end position="64"/>
    </location>
</feature>
<keyword evidence="1" id="KW-1133">Transmembrane helix</keyword>
<feature type="transmembrane region" description="Helical" evidence="1">
    <location>
        <begin position="447"/>
        <end position="470"/>
    </location>
</feature>
<dbReference type="AlphaFoldDB" id="K2ACT5"/>
<protein>
    <submittedName>
        <fullName evidence="2">Uncharacterized protein</fullName>
    </submittedName>
</protein>
<keyword evidence="1" id="KW-0472">Membrane</keyword>
<feature type="transmembrane region" description="Helical" evidence="1">
    <location>
        <begin position="371"/>
        <end position="394"/>
    </location>
</feature>
<dbReference type="PANTHER" id="PTHR36851:SF1">
    <property type="entry name" value="GLYCO_TRANS_2-LIKE DOMAIN-CONTAINING PROTEIN"/>
    <property type="match status" value="1"/>
</dbReference>
<comment type="caution">
    <text evidence="2">The sequence shown here is derived from an EMBL/GenBank/DDBJ whole genome shotgun (WGS) entry which is preliminary data.</text>
</comment>
<proteinExistence type="predicted"/>
<evidence type="ECO:0000313" key="2">
    <source>
        <dbReference type="EMBL" id="EKD65805.1"/>
    </source>
</evidence>
<name>K2ACT5_9BACT</name>
<dbReference type="SUPFAM" id="SSF53448">
    <property type="entry name" value="Nucleotide-diphospho-sugar transferases"/>
    <property type="match status" value="1"/>
</dbReference>
<dbReference type="Gene3D" id="3.90.550.10">
    <property type="entry name" value="Spore Coat Polysaccharide Biosynthesis Protein SpsA, Chain A"/>
    <property type="match status" value="1"/>
</dbReference>
<feature type="transmembrane region" description="Helical" evidence="1">
    <location>
        <begin position="414"/>
        <end position="435"/>
    </location>
</feature>